<evidence type="ECO:0000256" key="6">
    <source>
        <dbReference type="SAM" id="Phobius"/>
    </source>
</evidence>
<proteinExistence type="inferred from homology"/>
<dbReference type="Pfam" id="PF07857">
    <property type="entry name" value="TMEM144"/>
    <property type="match status" value="1"/>
</dbReference>
<evidence type="ECO:0000256" key="5">
    <source>
        <dbReference type="ARBA" id="ARBA00023136"/>
    </source>
</evidence>
<accession>A0A8T3E6D2</accession>
<dbReference type="Proteomes" id="UP000829720">
    <property type="component" value="Unassembled WGS sequence"/>
</dbReference>
<feature type="transmembrane region" description="Helical" evidence="6">
    <location>
        <begin position="180"/>
        <end position="199"/>
    </location>
</feature>
<feature type="chain" id="PRO_5035712836" description="Transmembrane protein 144" evidence="7">
    <location>
        <begin position="25"/>
        <end position="256"/>
    </location>
</feature>
<reference evidence="8" key="1">
    <citation type="submission" date="2021-01" db="EMBL/GenBank/DDBJ databases">
        <authorList>
            <person name="Zahm M."/>
            <person name="Roques C."/>
            <person name="Cabau C."/>
            <person name="Klopp C."/>
            <person name="Donnadieu C."/>
            <person name="Jouanno E."/>
            <person name="Lampietro C."/>
            <person name="Louis A."/>
            <person name="Herpin A."/>
            <person name="Echchiki A."/>
            <person name="Berthelot C."/>
            <person name="Parey E."/>
            <person name="Roest-Crollius H."/>
            <person name="Braasch I."/>
            <person name="Postlethwait J."/>
            <person name="Bobe J."/>
            <person name="Montfort J."/>
            <person name="Bouchez O."/>
            <person name="Begum T."/>
            <person name="Mejri S."/>
            <person name="Adams A."/>
            <person name="Chen W.-J."/>
            <person name="Guiguen Y."/>
        </authorList>
    </citation>
    <scope>NUCLEOTIDE SEQUENCE</scope>
    <source>
        <tissue evidence="8">Blood</tissue>
    </source>
</reference>
<gene>
    <name evidence="8" type="ORF">AGOR_G00009940</name>
</gene>
<comment type="subcellular location">
    <subcellularLocation>
        <location evidence="1">Membrane</location>
        <topology evidence="1">Multi-pass membrane protein</topology>
    </subcellularLocation>
</comment>
<evidence type="ECO:0000256" key="4">
    <source>
        <dbReference type="ARBA" id="ARBA00022989"/>
    </source>
</evidence>
<evidence type="ECO:0000313" key="9">
    <source>
        <dbReference type="Proteomes" id="UP000829720"/>
    </source>
</evidence>
<evidence type="ECO:0000256" key="1">
    <source>
        <dbReference type="ARBA" id="ARBA00004141"/>
    </source>
</evidence>
<feature type="signal peptide" evidence="7">
    <location>
        <begin position="1"/>
        <end position="24"/>
    </location>
</feature>
<comment type="caution">
    <text evidence="8">The sequence shown here is derived from an EMBL/GenBank/DDBJ whole genome shotgun (WGS) entry which is preliminary data.</text>
</comment>
<keyword evidence="7" id="KW-0732">Signal</keyword>
<sequence length="256" mass="27956">MRTVITVTQVCAAALLLICSTAQAHGPSLSHLRPQEMAEVSEGLRPARPNATDPGGISKWSLMKGFTCLGVCVLGFGSSLVPIKNTVTGDGMFFQWVFCCTLWLGSFVAHSLLGCPRVWLLSVFGGSLWCLGNLSTVPILKTVGLGIGFLIWSMVSLLMGWATARFGWFGLDPQDVPSPTLNYIGTALATVSTLILFFVKTETEQGDREEKEPLLSRNLHRGRFNQLDCVVNEYILGESSNRSWVDRLSPTQKKSL</sequence>
<keyword evidence="3 6" id="KW-0812">Transmembrane</keyword>
<keyword evidence="4 6" id="KW-1133">Transmembrane helix</keyword>
<evidence type="ECO:0000256" key="3">
    <source>
        <dbReference type="ARBA" id="ARBA00022692"/>
    </source>
</evidence>
<comment type="similarity">
    <text evidence="2">Belongs to the TMEM144 family.</text>
</comment>
<evidence type="ECO:0000313" key="8">
    <source>
        <dbReference type="EMBL" id="KAI1904852.1"/>
    </source>
</evidence>
<feature type="transmembrane region" description="Helical" evidence="6">
    <location>
        <begin position="62"/>
        <end position="81"/>
    </location>
</feature>
<dbReference type="EMBL" id="JAERUA010000001">
    <property type="protein sequence ID" value="KAI1904852.1"/>
    <property type="molecule type" value="Genomic_DNA"/>
</dbReference>
<dbReference type="InterPro" id="IPR010651">
    <property type="entry name" value="Sugar_transport"/>
</dbReference>
<protein>
    <recommendedName>
        <fullName evidence="10">Transmembrane protein 144</fullName>
    </recommendedName>
</protein>
<dbReference type="AlphaFoldDB" id="A0A8T3E6D2"/>
<dbReference type="InterPro" id="IPR012435">
    <property type="entry name" value="TMEM144"/>
</dbReference>
<dbReference type="PANTHER" id="PTHR16119:SF17">
    <property type="entry name" value="TRANSMEMBRANE PROTEIN 144"/>
    <property type="match status" value="1"/>
</dbReference>
<evidence type="ECO:0008006" key="10">
    <source>
        <dbReference type="Google" id="ProtNLM"/>
    </source>
</evidence>
<evidence type="ECO:0000256" key="7">
    <source>
        <dbReference type="SAM" id="SignalP"/>
    </source>
</evidence>
<dbReference type="PANTHER" id="PTHR16119">
    <property type="entry name" value="TRANSMEMBRANE PROTEIN 144"/>
    <property type="match status" value="1"/>
</dbReference>
<feature type="transmembrane region" description="Helical" evidence="6">
    <location>
        <begin position="93"/>
        <end position="113"/>
    </location>
</feature>
<keyword evidence="5 6" id="KW-0472">Membrane</keyword>
<organism evidence="8 9">
    <name type="scientific">Albula goreensis</name>
    <dbReference type="NCBI Taxonomy" id="1534307"/>
    <lineage>
        <taxon>Eukaryota</taxon>
        <taxon>Metazoa</taxon>
        <taxon>Chordata</taxon>
        <taxon>Craniata</taxon>
        <taxon>Vertebrata</taxon>
        <taxon>Euteleostomi</taxon>
        <taxon>Actinopterygii</taxon>
        <taxon>Neopterygii</taxon>
        <taxon>Teleostei</taxon>
        <taxon>Albuliformes</taxon>
        <taxon>Albulidae</taxon>
        <taxon>Albula</taxon>
    </lineage>
</organism>
<feature type="transmembrane region" description="Helical" evidence="6">
    <location>
        <begin position="147"/>
        <end position="168"/>
    </location>
</feature>
<keyword evidence="9" id="KW-1185">Reference proteome</keyword>
<dbReference type="OrthoDB" id="426527at2759"/>
<name>A0A8T3E6D2_9TELE</name>
<dbReference type="GO" id="GO:0016020">
    <property type="term" value="C:membrane"/>
    <property type="evidence" value="ECO:0007669"/>
    <property type="project" value="UniProtKB-SubCell"/>
</dbReference>
<evidence type="ECO:0000256" key="2">
    <source>
        <dbReference type="ARBA" id="ARBA00005731"/>
    </source>
</evidence>
<dbReference type="GO" id="GO:0015144">
    <property type="term" value="F:carbohydrate transmembrane transporter activity"/>
    <property type="evidence" value="ECO:0007669"/>
    <property type="project" value="InterPro"/>
</dbReference>